<dbReference type="AlphaFoldDB" id="A0A2C7AIN6"/>
<gene>
    <name evidence="1" type="ORF">CR162_00390</name>
</gene>
<evidence type="ECO:0000313" key="2">
    <source>
        <dbReference type="Proteomes" id="UP000223527"/>
    </source>
</evidence>
<accession>A0A2C7AIN6</accession>
<sequence length="384" mass="39443">MAAGQARLAVAGTSLPGSLPGTGEARLVIVLLRGALDGLASVPAYGDPDFAALRGGLALPEPGQEGGLLDLGGFFGLHPALSRLHGFYMAGEALILQAAAGPYRTRSHFDAQDMLESGGPERLASGWLNRALAGLDEAASAEASRRAVAVGADMPLLLRGPSQVGMYQAAGGGRPHPDLYARLAELAHDDPVLGPVVAEGLRGRRYAESRLGEERRRNGFSELAAAAGTLLAAPDGPRVAALELGGWDTHAEQNARLRGPLGHLDAGLGALRDSLGEAWRHTAVLVMTEFGRTVRVNGNAGTDHGTGGAAFLLGGAVAGGRVMADWPGLGAGRLLENRDLQPTLDLRRVAKGLLRDHLCLPGTALEAAFPGSADAAPLAGLLRG</sequence>
<dbReference type="Proteomes" id="UP000223527">
    <property type="component" value="Unassembled WGS sequence"/>
</dbReference>
<proteinExistence type="predicted"/>
<dbReference type="Pfam" id="PF07394">
    <property type="entry name" value="DUF1501"/>
    <property type="match status" value="1"/>
</dbReference>
<dbReference type="OrthoDB" id="9779968at2"/>
<protein>
    <recommendedName>
        <fullName evidence="3">DUF1501 domain-containing protein</fullName>
    </recommendedName>
</protein>
<dbReference type="EMBL" id="PDNU01000001">
    <property type="protein sequence ID" value="PHK97024.1"/>
    <property type="molecule type" value="Genomic_DNA"/>
</dbReference>
<dbReference type="PANTHER" id="PTHR43737">
    <property type="entry name" value="BLL7424 PROTEIN"/>
    <property type="match status" value="1"/>
</dbReference>
<comment type="caution">
    <text evidence="1">The sequence shown here is derived from an EMBL/GenBank/DDBJ whole genome shotgun (WGS) entry which is preliminary data.</text>
</comment>
<keyword evidence="2" id="KW-1185">Reference proteome</keyword>
<name>A0A2C7AIN6_9PROT</name>
<organism evidence="1 2">
    <name type="scientific">Teichococcus rhizosphaerae</name>
    <dbReference type="NCBI Taxonomy" id="1335062"/>
    <lineage>
        <taxon>Bacteria</taxon>
        <taxon>Pseudomonadati</taxon>
        <taxon>Pseudomonadota</taxon>
        <taxon>Alphaproteobacteria</taxon>
        <taxon>Acetobacterales</taxon>
        <taxon>Roseomonadaceae</taxon>
        <taxon>Roseomonas</taxon>
    </lineage>
</organism>
<reference evidence="1 2" key="1">
    <citation type="submission" date="2017-10" db="EMBL/GenBank/DDBJ databases">
        <authorList>
            <person name="Banno H."/>
            <person name="Chua N.-H."/>
        </authorList>
    </citation>
    <scope>NUCLEOTIDE SEQUENCE [LARGE SCALE GENOMIC DNA]</scope>
    <source>
        <strain evidence="1 2">YW11</strain>
    </source>
</reference>
<dbReference type="PANTHER" id="PTHR43737:SF1">
    <property type="entry name" value="DUF1501 DOMAIN-CONTAINING PROTEIN"/>
    <property type="match status" value="1"/>
</dbReference>
<evidence type="ECO:0000313" key="1">
    <source>
        <dbReference type="EMBL" id="PHK97024.1"/>
    </source>
</evidence>
<evidence type="ECO:0008006" key="3">
    <source>
        <dbReference type="Google" id="ProtNLM"/>
    </source>
</evidence>
<dbReference type="InterPro" id="IPR010869">
    <property type="entry name" value="DUF1501"/>
</dbReference>